<keyword evidence="4" id="KW-1185">Reference proteome</keyword>
<dbReference type="EMBL" id="JACASF010000009">
    <property type="protein sequence ID" value="KAF6460268.1"/>
    <property type="molecule type" value="Genomic_DNA"/>
</dbReference>
<keyword evidence="1" id="KW-0175">Coiled coil</keyword>
<dbReference type="InParanoid" id="A0A7J8GK88"/>
<evidence type="ECO:0000256" key="1">
    <source>
        <dbReference type="SAM" id="Coils"/>
    </source>
</evidence>
<sequence>MYTRSRVLGSGLDPSSASRPALNPAVQRREQDPLQGPGKSLEAPSQTPSWERQEQAGPRRIGAYTLITPNQNRRNQIQRIAEKELENLEKWKEQHRVKPIDLAPRQLGGRQSEAEVRQKQQLQLMQSKYQQKLKREEAIRIKKEAEEAEIQKMKAIQREKSKKLEEKRRLQEDLRRKAFREHQQYKTAEFLSRLETEFPNRSTHEIARCDPQSSTWKLSVLPRDYNWARRQSYKDYLKEEENRKLQRMKDEQRQKSEVLEFKQQLQEEERTRAHQDEHRRVNNAFLDRLQGKSQPGGLEHFGGYWNMNSGNSWDI</sequence>
<accession>A0A7J8GK88</accession>
<name>A0A7J8GK88_MOLMO</name>
<evidence type="ECO:0000256" key="2">
    <source>
        <dbReference type="SAM" id="MobiDB-lite"/>
    </source>
</evidence>
<feature type="coiled-coil region" evidence="1">
    <location>
        <begin position="131"/>
        <end position="177"/>
    </location>
</feature>
<evidence type="ECO:0000313" key="3">
    <source>
        <dbReference type="EMBL" id="KAF6460268.1"/>
    </source>
</evidence>
<dbReference type="PANTHER" id="PTHR22529">
    <property type="entry name" value="EPITHELIAL-STROMAL INTERACTION PROTEIN 1"/>
    <property type="match status" value="1"/>
</dbReference>
<dbReference type="AlphaFoldDB" id="A0A7J8GK88"/>
<gene>
    <name evidence="3" type="ORF">HJG59_004582</name>
</gene>
<organism evidence="3 4">
    <name type="scientific">Molossus molossus</name>
    <name type="common">Pallas' mastiff bat</name>
    <name type="synonym">Vespertilio molossus</name>
    <dbReference type="NCBI Taxonomy" id="27622"/>
    <lineage>
        <taxon>Eukaryota</taxon>
        <taxon>Metazoa</taxon>
        <taxon>Chordata</taxon>
        <taxon>Craniata</taxon>
        <taxon>Vertebrata</taxon>
        <taxon>Euteleostomi</taxon>
        <taxon>Mammalia</taxon>
        <taxon>Eutheria</taxon>
        <taxon>Laurasiatheria</taxon>
        <taxon>Chiroptera</taxon>
        <taxon>Yangochiroptera</taxon>
        <taxon>Molossidae</taxon>
        <taxon>Molossus</taxon>
    </lineage>
</organism>
<dbReference type="Proteomes" id="UP000550707">
    <property type="component" value="Unassembled WGS sequence"/>
</dbReference>
<comment type="caution">
    <text evidence="3">The sequence shown here is derived from an EMBL/GenBank/DDBJ whole genome shotgun (WGS) entry which is preliminary data.</text>
</comment>
<dbReference type="FunCoup" id="A0A7J8GK88">
    <property type="interactions" value="273"/>
</dbReference>
<feature type="region of interest" description="Disordered" evidence="2">
    <location>
        <begin position="1"/>
        <end position="60"/>
    </location>
</feature>
<protein>
    <submittedName>
        <fullName evidence="3">Epithelial stromal interaction 1</fullName>
    </submittedName>
</protein>
<reference evidence="3 4" key="1">
    <citation type="journal article" date="2020" name="Nature">
        <title>Six reference-quality genomes reveal evolution of bat adaptations.</title>
        <authorList>
            <person name="Jebb D."/>
            <person name="Huang Z."/>
            <person name="Pippel M."/>
            <person name="Hughes G.M."/>
            <person name="Lavrichenko K."/>
            <person name="Devanna P."/>
            <person name="Winkler S."/>
            <person name="Jermiin L.S."/>
            <person name="Skirmuntt E.C."/>
            <person name="Katzourakis A."/>
            <person name="Burkitt-Gray L."/>
            <person name="Ray D.A."/>
            <person name="Sullivan K.A.M."/>
            <person name="Roscito J.G."/>
            <person name="Kirilenko B.M."/>
            <person name="Davalos L.M."/>
            <person name="Corthals A.P."/>
            <person name="Power M.L."/>
            <person name="Jones G."/>
            <person name="Ransome R.D."/>
            <person name="Dechmann D.K.N."/>
            <person name="Locatelli A.G."/>
            <person name="Puechmaille S.J."/>
            <person name="Fedrigo O."/>
            <person name="Jarvis E.D."/>
            <person name="Hiller M."/>
            <person name="Vernes S.C."/>
            <person name="Myers E.W."/>
            <person name="Teeling E.C."/>
        </authorList>
    </citation>
    <scope>NUCLEOTIDE SEQUENCE [LARGE SCALE GENOMIC DNA]</scope>
    <source>
        <strain evidence="3">MMolMol1</strain>
        <tissue evidence="3">Muscle</tissue>
    </source>
</reference>
<evidence type="ECO:0000313" key="4">
    <source>
        <dbReference type="Proteomes" id="UP000550707"/>
    </source>
</evidence>
<dbReference type="PANTHER" id="PTHR22529:SF1">
    <property type="entry name" value="EPITHELIAL-STROMAL INTERACTION PROTEIN 1"/>
    <property type="match status" value="1"/>
</dbReference>
<feature type="coiled-coil region" evidence="1">
    <location>
        <begin position="238"/>
        <end position="271"/>
    </location>
</feature>
<dbReference type="InterPro" id="IPR026185">
    <property type="entry name" value="EPSTI1"/>
</dbReference>
<proteinExistence type="predicted"/>